<accession>A0A1D6EAX5</accession>
<dbReference type="InParanoid" id="A0A1D6EAX5"/>
<organism evidence="1">
    <name type="scientific">Zea mays</name>
    <name type="common">Maize</name>
    <dbReference type="NCBI Taxonomy" id="4577"/>
    <lineage>
        <taxon>Eukaryota</taxon>
        <taxon>Viridiplantae</taxon>
        <taxon>Streptophyta</taxon>
        <taxon>Embryophyta</taxon>
        <taxon>Tracheophyta</taxon>
        <taxon>Spermatophyta</taxon>
        <taxon>Magnoliopsida</taxon>
        <taxon>Liliopsida</taxon>
        <taxon>Poales</taxon>
        <taxon>Poaceae</taxon>
        <taxon>PACMAD clade</taxon>
        <taxon>Panicoideae</taxon>
        <taxon>Andropogonodae</taxon>
        <taxon>Andropogoneae</taxon>
        <taxon>Tripsacinae</taxon>
        <taxon>Zea</taxon>
    </lineage>
</organism>
<proteinExistence type="predicted"/>
<gene>
    <name evidence="1" type="ORF">ZEAMMB73_Zm00001d003682</name>
</gene>
<dbReference type="EMBL" id="CM007648">
    <property type="protein sequence ID" value="ONM17508.1"/>
    <property type="molecule type" value="Genomic_DNA"/>
</dbReference>
<evidence type="ECO:0000313" key="1">
    <source>
        <dbReference type="EMBL" id="ONM17508.1"/>
    </source>
</evidence>
<protein>
    <submittedName>
        <fullName evidence="1">Uncharacterized protein</fullName>
    </submittedName>
</protein>
<sequence>MMMMMMRLSYSEKMMTTMRDTYSLANMRRLTRTSKSMVLKMNLLALMCLTHTTRYIVTSLKKHIC</sequence>
<reference evidence="1" key="1">
    <citation type="submission" date="2015-12" db="EMBL/GenBank/DDBJ databases">
        <title>Update maize B73 reference genome by single molecule sequencing technologies.</title>
        <authorList>
            <consortium name="Maize Genome Sequencing Project"/>
            <person name="Ware D."/>
        </authorList>
    </citation>
    <scope>NUCLEOTIDE SEQUENCE [LARGE SCALE GENOMIC DNA]</scope>
    <source>
        <tissue evidence="1">Seedling</tissue>
    </source>
</reference>
<dbReference type="AlphaFoldDB" id="A0A1D6EAX5"/>
<name>A0A1D6EAX5_MAIZE</name>